<dbReference type="Proteomes" id="UP001230908">
    <property type="component" value="Unassembled WGS sequence"/>
</dbReference>
<dbReference type="EMBL" id="JAVHUY010000006">
    <property type="protein sequence ID" value="MDQ7904503.1"/>
    <property type="molecule type" value="Genomic_DNA"/>
</dbReference>
<name>A0ABU0ZBR0_9ACTN</name>
<gene>
    <name evidence="3" type="ORF">RB614_08195</name>
</gene>
<comment type="caution">
    <text evidence="3">The sequence shown here is derived from an EMBL/GenBank/DDBJ whole genome shotgun (WGS) entry which is preliminary data.</text>
</comment>
<dbReference type="InterPro" id="IPR007278">
    <property type="entry name" value="DUF397"/>
</dbReference>
<evidence type="ECO:0000256" key="1">
    <source>
        <dbReference type="SAM" id="MobiDB-lite"/>
    </source>
</evidence>
<evidence type="ECO:0000259" key="2">
    <source>
        <dbReference type="Pfam" id="PF04149"/>
    </source>
</evidence>
<accession>A0ABU0ZBR0</accession>
<keyword evidence="4" id="KW-1185">Reference proteome</keyword>
<feature type="domain" description="DUF397" evidence="2">
    <location>
        <begin position="10"/>
        <end position="65"/>
    </location>
</feature>
<dbReference type="RefSeq" id="WP_308711775.1">
    <property type="nucleotide sequence ID" value="NZ_JAVHUY010000006.1"/>
</dbReference>
<sequence length="78" mass="8257">MANDHVLSAAGWKKSRRSGNGNSNCVEIAVLSDSYIGIRDSKAGPGGPVLAVNRQCFQDFIHAARSGVFDRTPGEAQP</sequence>
<dbReference type="Pfam" id="PF04149">
    <property type="entry name" value="DUF397"/>
    <property type="match status" value="1"/>
</dbReference>
<evidence type="ECO:0000313" key="3">
    <source>
        <dbReference type="EMBL" id="MDQ7904503.1"/>
    </source>
</evidence>
<feature type="region of interest" description="Disordered" evidence="1">
    <location>
        <begin position="1"/>
        <end position="21"/>
    </location>
</feature>
<proteinExistence type="predicted"/>
<protein>
    <submittedName>
        <fullName evidence="3">DUF397 domain-containing protein</fullName>
    </submittedName>
</protein>
<reference evidence="3 4" key="1">
    <citation type="submission" date="2023-08" db="EMBL/GenBank/DDBJ databases">
        <title>Phytohabitans sansha sp. nov., isolated from marine sediment.</title>
        <authorList>
            <person name="Zhao Y."/>
            <person name="Yi K."/>
        </authorList>
    </citation>
    <scope>NUCLEOTIDE SEQUENCE [LARGE SCALE GENOMIC DNA]</scope>
    <source>
        <strain evidence="3 4">ZYX-F-186</strain>
    </source>
</reference>
<evidence type="ECO:0000313" key="4">
    <source>
        <dbReference type="Proteomes" id="UP001230908"/>
    </source>
</evidence>
<organism evidence="3 4">
    <name type="scientific">Phytohabitans maris</name>
    <dbReference type="NCBI Taxonomy" id="3071409"/>
    <lineage>
        <taxon>Bacteria</taxon>
        <taxon>Bacillati</taxon>
        <taxon>Actinomycetota</taxon>
        <taxon>Actinomycetes</taxon>
        <taxon>Micromonosporales</taxon>
        <taxon>Micromonosporaceae</taxon>
    </lineage>
</organism>